<protein>
    <submittedName>
        <fullName evidence="2">Uncharacterized protein</fullName>
    </submittedName>
</protein>
<proteinExistence type="predicted"/>
<dbReference type="Proteomes" id="UP000887564">
    <property type="component" value="Unplaced"/>
</dbReference>
<evidence type="ECO:0000313" key="2">
    <source>
        <dbReference type="WBParaSite" id="PEQ_0001370501-mRNA-1"/>
    </source>
</evidence>
<name>A0A914S4I2_PAREQ</name>
<keyword evidence="1" id="KW-1185">Reference proteome</keyword>
<organism evidence="1 2">
    <name type="scientific">Parascaris equorum</name>
    <name type="common">Equine roundworm</name>
    <dbReference type="NCBI Taxonomy" id="6256"/>
    <lineage>
        <taxon>Eukaryota</taxon>
        <taxon>Metazoa</taxon>
        <taxon>Ecdysozoa</taxon>
        <taxon>Nematoda</taxon>
        <taxon>Chromadorea</taxon>
        <taxon>Rhabditida</taxon>
        <taxon>Spirurina</taxon>
        <taxon>Ascaridomorpha</taxon>
        <taxon>Ascaridoidea</taxon>
        <taxon>Ascarididae</taxon>
        <taxon>Parascaris</taxon>
    </lineage>
</organism>
<dbReference type="WBParaSite" id="PEQ_0001370501-mRNA-1">
    <property type="protein sequence ID" value="PEQ_0001370501-mRNA-1"/>
    <property type="gene ID" value="PEQ_0001370501"/>
</dbReference>
<accession>A0A914S4I2</accession>
<reference evidence="2" key="1">
    <citation type="submission" date="2022-11" db="UniProtKB">
        <authorList>
            <consortium name="WormBaseParasite"/>
        </authorList>
    </citation>
    <scope>IDENTIFICATION</scope>
</reference>
<sequence>MSQCSVLSSIAASYCMRSCFIMVIETSTAIKHRFDALFHEGAEMKCKLEALTRKIL</sequence>
<evidence type="ECO:0000313" key="1">
    <source>
        <dbReference type="Proteomes" id="UP000887564"/>
    </source>
</evidence>
<dbReference type="AlphaFoldDB" id="A0A914S4I2"/>